<keyword evidence="1" id="KW-0732">Signal</keyword>
<dbReference type="GeneID" id="101846978"/>
<reference evidence="3" key="1">
    <citation type="submission" date="2025-08" db="UniProtKB">
        <authorList>
            <consortium name="RefSeq"/>
        </authorList>
    </citation>
    <scope>IDENTIFICATION</scope>
</reference>
<sequence>MLQNALRYALAVFVSCLLILADCRYNRYSYGAADKETQEKLDILLNEMARLKKENSAIPKSCLKSDAPETQVSAYIIPILVKREATSTELIYTVRYKLNTDVPPVVTWYRHDAGEYKDNVTDTQIYDEDDYVRETVAVFDVYYSEDVIVKLAKADFGELFLGLDNSYNYGSSPNKTEVDLPDPSLTFKPSGDIVYTPGHDVMIKVFSLRADAETVSRKTFNVNGHFYNGMSMNVKNEIGIGKKGNFVNDLKTVDFIDTQEKNILLRTSSRSEMGLLVFQNTIHTRGRSRFFEWVNVTSYKILRPSTQATPFPKGYIGIFPNNPNGTVNLCNFGRDDKCLIKCSGYGNNITDFLIYRIDEGGNKSEIPHEVSHVYLNYSVESLADVLGASTLQNAQQVTYECEAKDSAGNTASAYHVVNFFRSLTFQYNSSGIRYIDNTTAVVTCGALVDPPTGVNIVFSGDFENQYNVYLENTSVEEIPGGLIATTVIDLNEHPEDLKRVSCNGLQELEDGSAMFDTIWVFPPERSEE</sequence>
<accession>A0ABM0JZ43</accession>
<dbReference type="Proteomes" id="UP000694888">
    <property type="component" value="Unplaced"/>
</dbReference>
<proteinExistence type="predicted"/>
<feature type="chain" id="PRO_5045080802" evidence="1">
    <location>
        <begin position="24"/>
        <end position="528"/>
    </location>
</feature>
<protein>
    <submittedName>
        <fullName evidence="3">Uncharacterized protein LOC101846978</fullName>
    </submittedName>
</protein>
<evidence type="ECO:0000256" key="1">
    <source>
        <dbReference type="SAM" id="SignalP"/>
    </source>
</evidence>
<organism evidence="2 3">
    <name type="scientific">Aplysia californica</name>
    <name type="common">California sea hare</name>
    <dbReference type="NCBI Taxonomy" id="6500"/>
    <lineage>
        <taxon>Eukaryota</taxon>
        <taxon>Metazoa</taxon>
        <taxon>Spiralia</taxon>
        <taxon>Lophotrochozoa</taxon>
        <taxon>Mollusca</taxon>
        <taxon>Gastropoda</taxon>
        <taxon>Heterobranchia</taxon>
        <taxon>Euthyneura</taxon>
        <taxon>Tectipleura</taxon>
        <taxon>Aplysiida</taxon>
        <taxon>Aplysioidea</taxon>
        <taxon>Aplysiidae</taxon>
        <taxon>Aplysia</taxon>
    </lineage>
</organism>
<dbReference type="RefSeq" id="XP_005104945.1">
    <property type="nucleotide sequence ID" value="XM_005104888.3"/>
</dbReference>
<evidence type="ECO:0000313" key="3">
    <source>
        <dbReference type="RefSeq" id="XP_005104945.1"/>
    </source>
</evidence>
<feature type="signal peptide" evidence="1">
    <location>
        <begin position="1"/>
        <end position="23"/>
    </location>
</feature>
<keyword evidence="2" id="KW-1185">Reference proteome</keyword>
<evidence type="ECO:0000313" key="2">
    <source>
        <dbReference type="Proteomes" id="UP000694888"/>
    </source>
</evidence>
<name>A0ABM0JZ43_APLCA</name>
<gene>
    <name evidence="3" type="primary">LOC101846978</name>
</gene>